<dbReference type="STRING" id="592050.SAMN05421875_11623"/>
<dbReference type="GeneID" id="34232187"/>
<keyword evidence="1" id="KW-1133">Transmembrane helix</keyword>
<dbReference type="EMBL" id="FNQJ01000016">
    <property type="protein sequence ID" value="SEA52449.1"/>
    <property type="molecule type" value="Genomic_DNA"/>
</dbReference>
<keyword evidence="4" id="KW-1185">Reference proteome</keyword>
<proteinExistence type="predicted"/>
<dbReference type="Pfam" id="PF11127">
    <property type="entry name" value="YgaP-like_TM"/>
    <property type="match status" value="1"/>
</dbReference>
<dbReference type="Proteomes" id="UP000199002">
    <property type="component" value="Unassembled WGS sequence"/>
</dbReference>
<keyword evidence="1" id="KW-0472">Membrane</keyword>
<dbReference type="Gene3D" id="6.10.140.1340">
    <property type="match status" value="1"/>
</dbReference>
<organism evidence="3 4">
    <name type="scientific">Acidovorax soli</name>
    <dbReference type="NCBI Taxonomy" id="592050"/>
    <lineage>
        <taxon>Bacteria</taxon>
        <taxon>Pseudomonadati</taxon>
        <taxon>Pseudomonadota</taxon>
        <taxon>Betaproteobacteria</taxon>
        <taxon>Burkholderiales</taxon>
        <taxon>Comamonadaceae</taxon>
        <taxon>Acidovorax</taxon>
    </lineage>
</organism>
<evidence type="ECO:0000256" key="1">
    <source>
        <dbReference type="SAM" id="Phobius"/>
    </source>
</evidence>
<evidence type="ECO:0000259" key="2">
    <source>
        <dbReference type="Pfam" id="PF11127"/>
    </source>
</evidence>
<keyword evidence="1" id="KW-0812">Transmembrane</keyword>
<dbReference type="AlphaFoldDB" id="A0A1H4BWH0"/>
<feature type="domain" description="Inner membrane protein YgaP-like transmembrane" evidence="2">
    <location>
        <begin position="5"/>
        <end position="63"/>
    </location>
</feature>
<dbReference type="InterPro" id="IPR021309">
    <property type="entry name" value="YgaP-like_TM"/>
</dbReference>
<dbReference type="RefSeq" id="WP_092698756.1">
    <property type="nucleotide sequence ID" value="NZ_CAXIQL010000092.1"/>
</dbReference>
<name>A0A1H4BWH0_9BURK</name>
<sequence length="68" mass="7194">MFYVKNVPSWERILRLVMGAMALAFAAMSWGSPLAMAAGAMGAVLAMTGLVGFCPMCAMVGRKLDKGH</sequence>
<accession>A0A1H4BWH0</accession>
<evidence type="ECO:0000313" key="4">
    <source>
        <dbReference type="Proteomes" id="UP000199002"/>
    </source>
</evidence>
<feature type="transmembrane region" description="Helical" evidence="1">
    <location>
        <begin position="36"/>
        <end position="60"/>
    </location>
</feature>
<gene>
    <name evidence="3" type="ORF">SAMN05421875_11623</name>
</gene>
<evidence type="ECO:0000313" key="3">
    <source>
        <dbReference type="EMBL" id="SEA52449.1"/>
    </source>
</evidence>
<protein>
    <recommendedName>
        <fullName evidence="2">Inner membrane protein YgaP-like transmembrane domain-containing protein</fullName>
    </recommendedName>
</protein>
<reference evidence="4" key="1">
    <citation type="submission" date="2016-10" db="EMBL/GenBank/DDBJ databases">
        <authorList>
            <person name="Varghese N."/>
            <person name="Submissions S."/>
        </authorList>
    </citation>
    <scope>NUCLEOTIDE SEQUENCE [LARGE SCALE GENOMIC DNA]</scope>
    <source>
        <strain evidence="4">DSM 25157</strain>
    </source>
</reference>
<feature type="transmembrane region" description="Helical" evidence="1">
    <location>
        <begin position="12"/>
        <end position="30"/>
    </location>
</feature>